<dbReference type="Gene3D" id="2.30.29.30">
    <property type="entry name" value="Pleckstrin-homology domain (PH domain)/Phosphotyrosine-binding domain (PTB)"/>
    <property type="match status" value="1"/>
</dbReference>
<dbReference type="Proteomes" id="UP001057455">
    <property type="component" value="Unassembled WGS sequence"/>
</dbReference>
<dbReference type="OrthoDB" id="361958at2759"/>
<evidence type="ECO:0000313" key="2">
    <source>
        <dbReference type="EMBL" id="GFE55262.1"/>
    </source>
</evidence>
<keyword evidence="3" id="KW-1185">Reference proteome</keyword>
<proteinExistence type="predicted"/>
<dbReference type="InterPro" id="IPR011993">
    <property type="entry name" value="PH-like_dom_sf"/>
</dbReference>
<feature type="region of interest" description="Disordered" evidence="1">
    <location>
        <begin position="68"/>
        <end position="155"/>
    </location>
</feature>
<gene>
    <name evidence="2" type="ORF">BaOVIS_026660</name>
</gene>
<organism evidence="2 3">
    <name type="scientific">Babesia ovis</name>
    <dbReference type="NCBI Taxonomy" id="5869"/>
    <lineage>
        <taxon>Eukaryota</taxon>
        <taxon>Sar</taxon>
        <taxon>Alveolata</taxon>
        <taxon>Apicomplexa</taxon>
        <taxon>Aconoidasida</taxon>
        <taxon>Piroplasmida</taxon>
        <taxon>Babesiidae</taxon>
        <taxon>Babesia</taxon>
    </lineage>
</organism>
<feature type="compositionally biased region" description="Basic and acidic residues" evidence="1">
    <location>
        <begin position="145"/>
        <end position="155"/>
    </location>
</feature>
<feature type="compositionally biased region" description="Basic and acidic residues" evidence="1">
    <location>
        <begin position="71"/>
        <end position="105"/>
    </location>
</feature>
<evidence type="ECO:0000313" key="3">
    <source>
        <dbReference type="Proteomes" id="UP001057455"/>
    </source>
</evidence>
<dbReference type="EMBL" id="BLIY01000018">
    <property type="protein sequence ID" value="GFE55262.1"/>
    <property type="molecule type" value="Genomic_DNA"/>
</dbReference>
<feature type="compositionally biased region" description="Polar residues" evidence="1">
    <location>
        <begin position="134"/>
        <end position="144"/>
    </location>
</feature>
<comment type="caution">
    <text evidence="2">The sequence shown here is derived from an EMBL/GenBank/DDBJ whole genome shotgun (WGS) entry which is preliminary data.</text>
</comment>
<reference evidence="2" key="1">
    <citation type="submission" date="2019-12" db="EMBL/GenBank/DDBJ databases">
        <title>Genome sequence of Babesia ovis.</title>
        <authorList>
            <person name="Yamagishi J."/>
            <person name="Sevinc F."/>
            <person name="Xuan X."/>
        </authorList>
    </citation>
    <scope>NUCLEOTIDE SEQUENCE</scope>
    <source>
        <strain evidence="2">Selcuk</strain>
    </source>
</reference>
<feature type="compositionally biased region" description="Basic and acidic residues" evidence="1">
    <location>
        <begin position="120"/>
        <end position="133"/>
    </location>
</feature>
<evidence type="ECO:0000256" key="1">
    <source>
        <dbReference type="SAM" id="MobiDB-lite"/>
    </source>
</evidence>
<protein>
    <submittedName>
        <fullName evidence="2">Immunodominant interspersed repeat antigen, putative</fullName>
    </submittedName>
</protein>
<name>A0A9W5TEC5_BABOV</name>
<feature type="region of interest" description="Disordered" evidence="1">
    <location>
        <begin position="1"/>
        <end position="53"/>
    </location>
</feature>
<feature type="compositionally biased region" description="Basic and acidic residues" evidence="1">
    <location>
        <begin position="22"/>
        <end position="49"/>
    </location>
</feature>
<accession>A0A9W5TEC5</accession>
<sequence>MGAEEEVTHSDTLIPKSGLSKGLERAGEHEENDEQHVDQLDAENKKVDDDSISAKYDIIDKYTLFYRRARKDGEEEQVSKRKEVTSHDNEDDKANETEIVNDKDASSVNSDTTSVNYGEHNVEGDKKDGHQSENVKTNLQQPESETQKDKLEHAKETEITKPTNDIARLDAFTNGYVCPFSKLIETKSTSGFFQFGTGNKELEKTDDVSTTDETQAATDTIAKSWDVQTTIGDDEKLLYENKKCSLAHYDGTEWTTPIPVVLQLIAKKNGNSKRFVCYQVGTGRLQLNTTILATMSVTKLKTRSLIFVGQLIADEKKLAPHRIIFQDQTQRDACHAHF</sequence>
<feature type="compositionally biased region" description="Polar residues" evidence="1">
    <location>
        <begin position="106"/>
        <end position="116"/>
    </location>
</feature>
<dbReference type="AlphaFoldDB" id="A0A9W5TEC5"/>
<dbReference type="SUPFAM" id="SSF50729">
    <property type="entry name" value="PH domain-like"/>
    <property type="match status" value="1"/>
</dbReference>